<evidence type="ECO:0000313" key="2">
    <source>
        <dbReference type="Proteomes" id="UP000215506"/>
    </source>
</evidence>
<dbReference type="Proteomes" id="UP000215506">
    <property type="component" value="Unassembled WGS sequence"/>
</dbReference>
<keyword evidence="2" id="KW-1185">Reference proteome</keyword>
<proteinExistence type="predicted"/>
<comment type="caution">
    <text evidence="1">The sequence shown here is derived from an EMBL/GenBank/DDBJ whole genome shotgun (WGS) entry which is preliminary data.</text>
</comment>
<reference evidence="1 2" key="1">
    <citation type="submission" date="2017-07" db="EMBL/GenBank/DDBJ databases">
        <title>First draft Genome Sequence of Nocardia cerradoensis isolated from human infection.</title>
        <authorList>
            <person name="Carrasco G."/>
        </authorList>
    </citation>
    <scope>NUCLEOTIDE SEQUENCE [LARGE SCALE GENOMIC DNA]</scope>
    <source>
        <strain evidence="1 2">CNM20130759</strain>
    </source>
</reference>
<evidence type="ECO:0000313" key="1">
    <source>
        <dbReference type="EMBL" id="OXR40334.1"/>
    </source>
</evidence>
<name>A0A231GUN2_9NOCA</name>
<accession>A0A231GUN2</accession>
<organism evidence="1 2">
    <name type="scientific">Nocardia cerradoensis</name>
    <dbReference type="NCBI Taxonomy" id="85688"/>
    <lineage>
        <taxon>Bacteria</taxon>
        <taxon>Bacillati</taxon>
        <taxon>Actinomycetota</taxon>
        <taxon>Actinomycetes</taxon>
        <taxon>Mycobacteriales</taxon>
        <taxon>Nocardiaceae</taxon>
        <taxon>Nocardia</taxon>
    </lineage>
</organism>
<protein>
    <submittedName>
        <fullName evidence="1">Uncharacterized protein</fullName>
    </submittedName>
</protein>
<dbReference type="AlphaFoldDB" id="A0A231GUN2"/>
<sequence length="194" mass="20970">MKRADKPARRSARVSWVLCTPILARLAGRELAGRWPTTSFTVSRLRPRSVTRRSSVLVQWSDGPSEEAVSSWLACDATERRASRAADRSQPAAWMRPLLAMCVVTTERTITPAGMDMIAAALERDCGVSVPRTDEGIDWERAADVWVMAPIQLSGSAFESLAGTAATTMQGPVPVALALRLVSEFVDLTGGTAQ</sequence>
<dbReference type="EMBL" id="NGAF01000034">
    <property type="protein sequence ID" value="OXR40334.1"/>
    <property type="molecule type" value="Genomic_DNA"/>
</dbReference>
<gene>
    <name evidence="1" type="ORF">B7C42_07595</name>
</gene>